<dbReference type="GO" id="GO:0045004">
    <property type="term" value="P:DNA replication proofreading"/>
    <property type="evidence" value="ECO:0007669"/>
    <property type="project" value="TreeGrafter"/>
</dbReference>
<dbReference type="GO" id="GO:0006287">
    <property type="term" value="P:base-excision repair, gap-filling"/>
    <property type="evidence" value="ECO:0007669"/>
    <property type="project" value="TreeGrafter"/>
</dbReference>
<dbReference type="GO" id="GO:0008310">
    <property type="term" value="F:single-stranded DNA 3'-5' DNA exonuclease activity"/>
    <property type="evidence" value="ECO:0007669"/>
    <property type="project" value="TreeGrafter"/>
</dbReference>
<dbReference type="Pfam" id="PF22634">
    <property type="entry name" value="POL2_thumb"/>
    <property type="match status" value="1"/>
</dbReference>
<keyword evidence="1" id="KW-0239">DNA-directed DNA polymerase</keyword>
<comment type="subcellular location">
    <subcellularLocation>
        <location evidence="1">Nucleus</location>
    </subcellularLocation>
</comment>
<comment type="catalytic activity">
    <reaction evidence="1">
        <text>DNA(n) + a 2'-deoxyribonucleoside 5'-triphosphate = DNA(n+1) + diphosphate</text>
        <dbReference type="Rhea" id="RHEA:22508"/>
        <dbReference type="Rhea" id="RHEA-COMP:17339"/>
        <dbReference type="Rhea" id="RHEA-COMP:17340"/>
        <dbReference type="ChEBI" id="CHEBI:33019"/>
        <dbReference type="ChEBI" id="CHEBI:61560"/>
        <dbReference type="ChEBI" id="CHEBI:173112"/>
        <dbReference type="EC" id="2.7.7.7"/>
    </reaction>
</comment>
<dbReference type="GO" id="GO:0008622">
    <property type="term" value="C:epsilon DNA polymerase complex"/>
    <property type="evidence" value="ECO:0007669"/>
    <property type="project" value="InterPro"/>
</dbReference>
<organism evidence="4 5">
    <name type="scientific">Rotaria sordida</name>
    <dbReference type="NCBI Taxonomy" id="392033"/>
    <lineage>
        <taxon>Eukaryota</taxon>
        <taxon>Metazoa</taxon>
        <taxon>Spiralia</taxon>
        <taxon>Gnathifera</taxon>
        <taxon>Rotifera</taxon>
        <taxon>Eurotatoria</taxon>
        <taxon>Bdelloidea</taxon>
        <taxon>Philodinida</taxon>
        <taxon>Philodinidae</taxon>
        <taxon>Rotaria</taxon>
    </lineage>
</organism>
<keyword evidence="1" id="KW-0238">DNA-binding</keyword>
<dbReference type="InterPro" id="IPR029703">
    <property type="entry name" value="POL2"/>
</dbReference>
<keyword evidence="1" id="KW-0408">Iron</keyword>
<keyword evidence="1" id="KW-0004">4Fe-4S</keyword>
<dbReference type="GO" id="GO:0051539">
    <property type="term" value="F:4 iron, 4 sulfur cluster binding"/>
    <property type="evidence" value="ECO:0007669"/>
    <property type="project" value="UniProtKB-KW"/>
</dbReference>
<keyword evidence="1" id="KW-0548">Nucleotidyltransferase</keyword>
<protein>
    <recommendedName>
        <fullName evidence="1">DNA polymerase epsilon catalytic subunit</fullName>
        <ecNumber evidence="1">2.7.7.7</ecNumber>
    </recommendedName>
</protein>
<dbReference type="GO" id="GO:0008270">
    <property type="term" value="F:zinc ion binding"/>
    <property type="evidence" value="ECO:0007669"/>
    <property type="project" value="UniProtKB-KW"/>
</dbReference>
<dbReference type="GO" id="GO:0006297">
    <property type="term" value="P:nucleotide-excision repair, DNA gap filling"/>
    <property type="evidence" value="ECO:0007669"/>
    <property type="project" value="TreeGrafter"/>
</dbReference>
<evidence type="ECO:0000313" key="4">
    <source>
        <dbReference type="EMBL" id="CAF1452118.1"/>
    </source>
</evidence>
<dbReference type="InterPro" id="IPR055191">
    <property type="entry name" value="POL2_thumb"/>
</dbReference>
<dbReference type="GO" id="GO:0003677">
    <property type="term" value="F:DNA binding"/>
    <property type="evidence" value="ECO:0007669"/>
    <property type="project" value="UniProtKB-KW"/>
</dbReference>
<dbReference type="EC" id="2.7.7.7" evidence="1"/>
<reference evidence="4" key="1">
    <citation type="submission" date="2021-02" db="EMBL/GenBank/DDBJ databases">
        <authorList>
            <person name="Nowell W R."/>
        </authorList>
    </citation>
    <scope>NUCLEOTIDE SEQUENCE</scope>
</reference>
<evidence type="ECO:0000256" key="1">
    <source>
        <dbReference type="RuleBase" id="RU365029"/>
    </source>
</evidence>
<keyword evidence="1" id="KW-0235">DNA replication</keyword>
<dbReference type="GO" id="GO:0000278">
    <property type="term" value="P:mitotic cell cycle"/>
    <property type="evidence" value="ECO:0007669"/>
    <property type="project" value="TreeGrafter"/>
</dbReference>
<dbReference type="GO" id="GO:0006272">
    <property type="term" value="P:leading strand elongation"/>
    <property type="evidence" value="ECO:0007669"/>
    <property type="project" value="TreeGrafter"/>
</dbReference>
<dbReference type="EMBL" id="CAJNOO010006661">
    <property type="protein sequence ID" value="CAF1452118.1"/>
    <property type="molecule type" value="Genomic_DNA"/>
</dbReference>
<feature type="domain" description="DNA polymerase epsilon ,catalytic subunit A thumb" evidence="3">
    <location>
        <begin position="2"/>
        <end position="42"/>
    </location>
</feature>
<dbReference type="Proteomes" id="UP000663882">
    <property type="component" value="Unassembled WGS sequence"/>
</dbReference>
<feature type="domain" description="DNA polymerase epsilon catalytic subunit A C-terminal" evidence="2">
    <location>
        <begin position="109"/>
        <end position="182"/>
    </location>
</feature>
<dbReference type="GO" id="GO:0003887">
    <property type="term" value="F:DNA-directed DNA polymerase activity"/>
    <property type="evidence" value="ECO:0007669"/>
    <property type="project" value="UniProtKB-KW"/>
</dbReference>
<comment type="cofactor">
    <cofactor evidence="1">
        <name>[4Fe-4S] cluster</name>
        <dbReference type="ChEBI" id="CHEBI:49883"/>
    </cofactor>
</comment>
<keyword evidence="1" id="KW-0808">Transferase</keyword>
<evidence type="ECO:0000313" key="5">
    <source>
        <dbReference type="Proteomes" id="UP000663882"/>
    </source>
</evidence>
<feature type="non-terminal residue" evidence="4">
    <location>
        <position position="1"/>
    </location>
</feature>
<dbReference type="PANTHER" id="PTHR10670:SF0">
    <property type="entry name" value="DNA POLYMERASE EPSILON CATALYTIC SUBUNIT A"/>
    <property type="match status" value="1"/>
</dbReference>
<evidence type="ECO:0000259" key="3">
    <source>
        <dbReference type="Pfam" id="PF22634"/>
    </source>
</evidence>
<accession>A0A815PQQ4</accession>
<keyword evidence="1" id="KW-0862">Zinc</keyword>
<dbReference type="InterPro" id="IPR013697">
    <property type="entry name" value="DNA_pol_e_suA_C"/>
</dbReference>
<gene>
    <name evidence="4" type="ORF">RFH988_LOCUS36798</name>
</gene>
<dbReference type="AlphaFoldDB" id="A0A815PQQ4"/>
<dbReference type="OrthoDB" id="10060449at2759"/>
<keyword evidence="1" id="KW-0479">Metal-binding</keyword>
<evidence type="ECO:0000259" key="2">
    <source>
        <dbReference type="Pfam" id="PF08490"/>
    </source>
</evidence>
<keyword evidence="1" id="KW-0411">Iron-sulfur</keyword>
<proteinExistence type="inferred from homology"/>
<sequence length="182" mass="21617">MKWLRLSIVDNIDIREILDWNYYIDHFNSCIQKIITIPAALQNIHKIQLITKQKPSTDSKIDTYIRRAAEHLHTHSWQIISYELTDQIDFGTTVQNALGGSGIIPFIRNTSTNAYDETTPCLPTLRFLRQMVQIWLQNVHSYRNIFADMQLSHFYRWLQSTRSLLYESILERTIQEFMRKLL</sequence>
<comment type="similarity">
    <text evidence="1">Belongs to the DNA polymerase type-B family.</text>
</comment>
<keyword evidence="1" id="KW-0539">Nucleus</keyword>
<dbReference type="PANTHER" id="PTHR10670">
    <property type="entry name" value="DNA POLYMERASE EPSILON CATALYTIC SUBUNIT A"/>
    <property type="match status" value="1"/>
</dbReference>
<name>A0A815PQQ4_9BILA</name>
<comment type="caution">
    <text evidence="4">The sequence shown here is derived from an EMBL/GenBank/DDBJ whole genome shotgun (WGS) entry which is preliminary data.</text>
</comment>
<comment type="function">
    <text evidence="1">DNA polymerase II participates in chromosomal DNA replication.</text>
</comment>
<keyword evidence="1" id="KW-0863">Zinc-finger</keyword>
<dbReference type="Pfam" id="PF08490">
    <property type="entry name" value="DUF1744"/>
    <property type="match status" value="1"/>
</dbReference>